<dbReference type="OrthoDB" id="2290043at2759"/>
<comment type="caution">
    <text evidence="1">The sequence shown here is derived from an EMBL/GenBank/DDBJ whole genome shotgun (WGS) entry which is preliminary data.</text>
</comment>
<name>A0A8H7RI86_9FUNG</name>
<protein>
    <submittedName>
        <fullName evidence="1">Uncharacterized protein</fullName>
    </submittedName>
</protein>
<accession>A0A8H7RI86</accession>
<gene>
    <name evidence="1" type="ORF">INT47_004636</name>
</gene>
<proteinExistence type="predicted"/>
<dbReference type="EMBL" id="JAEPRD010000007">
    <property type="protein sequence ID" value="KAG2211949.1"/>
    <property type="molecule type" value="Genomic_DNA"/>
</dbReference>
<dbReference type="Proteomes" id="UP000603453">
    <property type="component" value="Unassembled WGS sequence"/>
</dbReference>
<sequence length="315" mass="36377">MAWMTLNENEQIISVTPDMIQLLEYDPTNQYLDSVWKAIESDQSYLVVSTFQSLRTLCICTHIQNNKRVLICTDITDLNQMYSKRQDANISITRLTMYGTIEAAFKSPSLPLLAVGQPIMRYIHSDDVQLFCSALSQSGKNNTINTLQLRILRHEDYQWSDFTVMTIEGGRKVLCIIKTTHDLIRKEEQCYDNLLRETVTQIQSNFWYAIENGMNLIAHSLATSLLLVIQTVWQLWYNQDKTWSGLFSTSSEYLVKRLVKSTKQRREIETLCRLISWAGIQQSTTRSFIDNTLDETSDWLLSKTQLAGHGYDTVV</sequence>
<organism evidence="1 2">
    <name type="scientific">Mucor saturninus</name>
    <dbReference type="NCBI Taxonomy" id="64648"/>
    <lineage>
        <taxon>Eukaryota</taxon>
        <taxon>Fungi</taxon>
        <taxon>Fungi incertae sedis</taxon>
        <taxon>Mucoromycota</taxon>
        <taxon>Mucoromycotina</taxon>
        <taxon>Mucoromycetes</taxon>
        <taxon>Mucorales</taxon>
        <taxon>Mucorineae</taxon>
        <taxon>Mucoraceae</taxon>
        <taxon>Mucor</taxon>
    </lineage>
</organism>
<keyword evidence="2" id="KW-1185">Reference proteome</keyword>
<evidence type="ECO:0000313" key="1">
    <source>
        <dbReference type="EMBL" id="KAG2211949.1"/>
    </source>
</evidence>
<dbReference type="AlphaFoldDB" id="A0A8H7RI86"/>
<evidence type="ECO:0000313" key="2">
    <source>
        <dbReference type="Proteomes" id="UP000603453"/>
    </source>
</evidence>
<reference evidence="1" key="1">
    <citation type="submission" date="2020-12" db="EMBL/GenBank/DDBJ databases">
        <title>Metabolic potential, ecology and presence of endohyphal bacteria is reflected in genomic diversity of Mucoromycotina.</title>
        <authorList>
            <person name="Muszewska A."/>
            <person name="Okrasinska A."/>
            <person name="Steczkiewicz K."/>
            <person name="Drgas O."/>
            <person name="Orlowska M."/>
            <person name="Perlinska-Lenart U."/>
            <person name="Aleksandrzak-Piekarczyk T."/>
            <person name="Szatraj K."/>
            <person name="Zielenkiewicz U."/>
            <person name="Pilsyk S."/>
            <person name="Malc E."/>
            <person name="Mieczkowski P."/>
            <person name="Kruszewska J.S."/>
            <person name="Biernat P."/>
            <person name="Pawlowska J."/>
        </authorList>
    </citation>
    <scope>NUCLEOTIDE SEQUENCE</scope>
    <source>
        <strain evidence="1">WA0000017839</strain>
    </source>
</reference>